<dbReference type="EMBL" id="CM035416">
    <property type="protein sequence ID" value="KAH7424571.1"/>
    <property type="molecule type" value="Genomic_DNA"/>
</dbReference>
<dbReference type="InterPro" id="IPR003035">
    <property type="entry name" value="RWP-RK_dom"/>
</dbReference>
<evidence type="ECO:0000259" key="6">
    <source>
        <dbReference type="PROSITE" id="PS51519"/>
    </source>
</evidence>
<organism evidence="8 9">
    <name type="scientific">Ceratopteris richardii</name>
    <name type="common">Triangle waterfern</name>
    <dbReference type="NCBI Taxonomy" id="49495"/>
    <lineage>
        <taxon>Eukaryota</taxon>
        <taxon>Viridiplantae</taxon>
        <taxon>Streptophyta</taxon>
        <taxon>Embryophyta</taxon>
        <taxon>Tracheophyta</taxon>
        <taxon>Polypodiopsida</taxon>
        <taxon>Polypodiidae</taxon>
        <taxon>Polypodiales</taxon>
        <taxon>Pteridineae</taxon>
        <taxon>Pteridaceae</taxon>
        <taxon>Parkerioideae</taxon>
        <taxon>Ceratopteris</taxon>
    </lineage>
</organism>
<keyword evidence="1" id="KW-0805">Transcription regulation</keyword>
<name>A0A8T2TT24_CERRI</name>
<sequence>MDKPLLDEHQVHHPQQQSAPKQELLVSDDSITNDLMDIDGLVAEPIQEHWSVMQAENRSIGGLSNSLDLATAYLISLSPTSLSPARMPLFPHPSPPFPFEMYSVSDSPSASPLHMTQNGWSILSSEDCFDQRPLIASMEPPIFKQPRPFDKGACAVSEPLPSVYHCSFLPPIGADDSKDAKAGEGRKDDAIEESRTDMQSFIRACAEAEDVSVCTGREHVDLAYQESSRICNMFEISNSAKALLYPFIERLHAALRIYLTLSKGDVLVQVWLPQKNGKHTVLTTERQPFVLGRPIDCLSSYRELSLQYTFSVEERDPDALPGLPGRVFQKKAPEWTPNVQLYKKTEYLRVDDAERCNVRGSLAVPVLDTSNGICMAVIELVMVLEKMDYRTEMEDLLRALQEVNLSSADTQCCRPLQVRSDLQQQVYAEIAEVLMATCRNHKLPLAQTWVPCTLDVPSHNSSDTGYGAENIVLCTKDGPFYLNDPEVRGFRQACSEHFLEKKQGVSGKAFVSKHPFFFSDVKDYSKEEYPLVHYARVFNLGAAVAVRLRSVHTADGDYVLEFFLPQGCTDLTEQQYLLNALSVTMQRVCRSLRTVTDEEMGLKQESSIAKQVPESYGDGRLEVFQAQNTVSMVLERDTPHENKEEENERAYHDQVLDSLTKSAGQTATKIAGPKQNAGLSSCNVENHGRKRTDKRRGTTEKTISLSILQQYFAGSLKDAARSIGVCPTTLKRICRQHGISRWPSRKINKVNRSLEKLKGVINSVQGVDGALKLSALTSDLSSTTGAAPLEGLQITANGCAASLAAMVGIPVHAQNIHLEHSSPQKCSPLGIPSIPSLHSISPFLRETSDAKADVSSAIHNHTLDVQARSRPIETMKTVTMINGTAPDVHVTRDDNLNKANKPLVNEASPRVQLPALASSGFGNAVQSPPRWCSESSEDGRPVHSVSSAVCNKESGGGLLPSKLGSCTLLTRNNSDVRVHGKTDALSALNTITVDDLLPPEAADEMVDDDIRLDGGADIQAPNQENKVSSGVDGSSNPLSSSQIHSSHSGSPSFSAVGNSGRESQAVEEVSVMTVKATYRDDIVRFKLEQNSSYSDMLEEVAKRFKLRPFSFDLKYLDDEDEWVMLTCDADVSECFNLLKSSGRSHIKIIVRDTTNHMIDYTDESKL</sequence>
<dbReference type="InterPro" id="IPR053793">
    <property type="entry name" value="PB1-like"/>
</dbReference>
<dbReference type="SMART" id="SM00666">
    <property type="entry name" value="PB1"/>
    <property type="match status" value="1"/>
</dbReference>
<dbReference type="AlphaFoldDB" id="A0A8T2TT24"/>
<feature type="region of interest" description="Disordered" evidence="5">
    <location>
        <begin position="667"/>
        <end position="698"/>
    </location>
</feature>
<dbReference type="Gene3D" id="3.10.20.90">
    <property type="entry name" value="Phosphatidylinositol 3-kinase Catalytic Subunit, Chain A, domain 1"/>
    <property type="match status" value="1"/>
</dbReference>
<gene>
    <name evidence="8" type="ORF">KP509_11G013900</name>
</gene>
<dbReference type="SUPFAM" id="SSF54277">
    <property type="entry name" value="CAD &amp; PB1 domains"/>
    <property type="match status" value="1"/>
</dbReference>
<dbReference type="Pfam" id="PF02042">
    <property type="entry name" value="RWP-RK"/>
    <property type="match status" value="1"/>
</dbReference>
<accession>A0A8T2TT24</accession>
<dbReference type="EMBL" id="CM035416">
    <property type="protein sequence ID" value="KAH7424574.1"/>
    <property type="molecule type" value="Genomic_DNA"/>
</dbReference>
<proteinExistence type="predicted"/>
<dbReference type="InterPro" id="IPR055081">
    <property type="entry name" value="NLP1-9_GAF"/>
</dbReference>
<evidence type="ECO:0000313" key="8">
    <source>
        <dbReference type="EMBL" id="KAH7424574.1"/>
    </source>
</evidence>
<evidence type="ECO:0000313" key="9">
    <source>
        <dbReference type="Proteomes" id="UP000825935"/>
    </source>
</evidence>
<keyword evidence="9" id="KW-1185">Reference proteome</keyword>
<feature type="compositionally biased region" description="Polar residues" evidence="5">
    <location>
        <begin position="1020"/>
        <end position="1033"/>
    </location>
</feature>
<evidence type="ECO:0000256" key="2">
    <source>
        <dbReference type="ARBA" id="ARBA00023125"/>
    </source>
</evidence>
<feature type="region of interest" description="Disordered" evidence="5">
    <location>
        <begin position="1013"/>
        <end position="1066"/>
    </location>
</feature>
<feature type="domain" description="RWP-RK" evidence="6">
    <location>
        <begin position="689"/>
        <end position="770"/>
    </location>
</feature>
<keyword evidence="4" id="KW-0539">Nucleus</keyword>
<keyword evidence="2" id="KW-0238">DNA-binding</keyword>
<reference evidence="8" key="1">
    <citation type="submission" date="2021-08" db="EMBL/GenBank/DDBJ databases">
        <title>WGS assembly of Ceratopteris richardii.</title>
        <authorList>
            <person name="Marchant D.B."/>
            <person name="Chen G."/>
            <person name="Jenkins J."/>
            <person name="Shu S."/>
            <person name="Leebens-Mack J."/>
            <person name="Grimwood J."/>
            <person name="Schmutz J."/>
            <person name="Soltis P."/>
            <person name="Soltis D."/>
            <person name="Chen Z.-H."/>
        </authorList>
    </citation>
    <scope>NUCLEOTIDE SEQUENCE</scope>
    <source>
        <strain evidence="8">Whitten #5841</strain>
        <tissue evidence="8">Leaf</tissue>
    </source>
</reference>
<evidence type="ECO:0000256" key="1">
    <source>
        <dbReference type="ARBA" id="ARBA00023015"/>
    </source>
</evidence>
<feature type="region of interest" description="Disordered" evidence="5">
    <location>
        <begin position="1"/>
        <end position="22"/>
    </location>
</feature>
<feature type="compositionally biased region" description="Low complexity" evidence="5">
    <location>
        <begin position="1034"/>
        <end position="1054"/>
    </location>
</feature>
<dbReference type="CDD" id="cd06407">
    <property type="entry name" value="PB1_NLP"/>
    <property type="match status" value="1"/>
</dbReference>
<comment type="caution">
    <text evidence="8">The sequence shown here is derived from an EMBL/GenBank/DDBJ whole genome shotgun (WGS) entry which is preliminary data.</text>
</comment>
<dbReference type="GO" id="GO:0003700">
    <property type="term" value="F:DNA-binding transcription factor activity"/>
    <property type="evidence" value="ECO:0007669"/>
    <property type="project" value="InterPro"/>
</dbReference>
<keyword evidence="3" id="KW-0804">Transcription</keyword>
<dbReference type="Pfam" id="PF00564">
    <property type="entry name" value="PB1"/>
    <property type="match status" value="1"/>
</dbReference>
<dbReference type="PROSITE" id="PS51745">
    <property type="entry name" value="PB1"/>
    <property type="match status" value="1"/>
</dbReference>
<feature type="domain" description="PB1" evidence="7">
    <location>
        <begin position="1071"/>
        <end position="1153"/>
    </location>
</feature>
<dbReference type="Pfam" id="PF22922">
    <property type="entry name" value="GAF_NLP"/>
    <property type="match status" value="1"/>
</dbReference>
<dbReference type="InterPro" id="IPR045012">
    <property type="entry name" value="NLP"/>
</dbReference>
<dbReference type="Proteomes" id="UP000825935">
    <property type="component" value="Chromosome 11"/>
</dbReference>
<dbReference type="InterPro" id="IPR000270">
    <property type="entry name" value="PB1_dom"/>
</dbReference>
<feature type="compositionally biased region" description="Basic and acidic residues" evidence="5">
    <location>
        <begin position="1"/>
        <end position="11"/>
    </location>
</feature>
<dbReference type="PROSITE" id="PS51519">
    <property type="entry name" value="RWP_RK"/>
    <property type="match status" value="1"/>
</dbReference>
<dbReference type="PANTHER" id="PTHR32002">
    <property type="entry name" value="PROTEIN NLP8"/>
    <property type="match status" value="1"/>
</dbReference>
<dbReference type="PANTHER" id="PTHR32002:SF41">
    <property type="entry name" value="PROTEIN NLP8"/>
    <property type="match status" value="1"/>
</dbReference>
<evidence type="ECO:0000256" key="5">
    <source>
        <dbReference type="SAM" id="MobiDB-lite"/>
    </source>
</evidence>
<dbReference type="EMBL" id="CM035416">
    <property type="protein sequence ID" value="KAH7424573.1"/>
    <property type="molecule type" value="Genomic_DNA"/>
</dbReference>
<dbReference type="OrthoDB" id="6270329at2759"/>
<protein>
    <submittedName>
        <fullName evidence="8">Uncharacterized protein</fullName>
    </submittedName>
</protein>
<dbReference type="GO" id="GO:0003677">
    <property type="term" value="F:DNA binding"/>
    <property type="evidence" value="ECO:0007669"/>
    <property type="project" value="UniProtKB-KW"/>
</dbReference>
<dbReference type="OMA" id="FLHACMG"/>
<evidence type="ECO:0000256" key="3">
    <source>
        <dbReference type="ARBA" id="ARBA00023163"/>
    </source>
</evidence>
<dbReference type="InterPro" id="IPR034891">
    <property type="entry name" value="PB1_NLP"/>
</dbReference>
<evidence type="ECO:0000259" key="7">
    <source>
        <dbReference type="PROSITE" id="PS51745"/>
    </source>
</evidence>
<evidence type="ECO:0000256" key="4">
    <source>
        <dbReference type="ARBA" id="ARBA00023242"/>
    </source>
</evidence>